<keyword evidence="1" id="KW-0378">Hydrolase</keyword>
<dbReference type="InterPro" id="IPR029058">
    <property type="entry name" value="AB_hydrolase_fold"/>
</dbReference>
<reference evidence="1" key="2">
    <citation type="journal article" date="2021" name="PeerJ">
        <title>Extensive microbial diversity within the chicken gut microbiome revealed by metagenomics and culture.</title>
        <authorList>
            <person name="Gilroy R."/>
            <person name="Ravi A."/>
            <person name="Getino M."/>
            <person name="Pursley I."/>
            <person name="Horton D.L."/>
            <person name="Alikhan N.F."/>
            <person name="Baker D."/>
            <person name="Gharbi K."/>
            <person name="Hall N."/>
            <person name="Watson M."/>
            <person name="Adriaenssens E.M."/>
            <person name="Foster-Nyarko E."/>
            <person name="Jarju S."/>
            <person name="Secka A."/>
            <person name="Antonio M."/>
            <person name="Oren A."/>
            <person name="Chaudhuri R.R."/>
            <person name="La Ragione R."/>
            <person name="Hildebrand F."/>
            <person name="Pallen M.J."/>
        </authorList>
    </citation>
    <scope>NUCLEOTIDE SEQUENCE</scope>
    <source>
        <strain evidence="1">CHK190-19873</strain>
    </source>
</reference>
<accession>A0A9D1JLT7</accession>
<sequence>MKLAVVFPGTGYHEDKPLLYYSRKLAAEAGYQVKGVKYGKLPDMAGGNDKEGMKAAFSHALGQAEALLRDMDFGECQEILFLSKSIGTAVAAAFAKRHGLRTRNVYYTPVGESFAFIEQPGIVFHGTKDPWVETKTVEEGCRKLGLPLYITENGNHSLETGDALKDLENLCWIMKISGEYIKKDVTVQPC</sequence>
<dbReference type="EMBL" id="DVIQ01000112">
    <property type="protein sequence ID" value="HIS33123.1"/>
    <property type="molecule type" value="Genomic_DNA"/>
</dbReference>
<comment type="caution">
    <text evidence="1">The sequence shown here is derived from an EMBL/GenBank/DDBJ whole genome shotgun (WGS) entry which is preliminary data.</text>
</comment>
<dbReference type="GO" id="GO:0016787">
    <property type="term" value="F:hydrolase activity"/>
    <property type="evidence" value="ECO:0007669"/>
    <property type="project" value="UniProtKB-KW"/>
</dbReference>
<evidence type="ECO:0000313" key="1">
    <source>
        <dbReference type="EMBL" id="HIS33123.1"/>
    </source>
</evidence>
<proteinExistence type="predicted"/>
<evidence type="ECO:0000313" key="2">
    <source>
        <dbReference type="Proteomes" id="UP000823935"/>
    </source>
</evidence>
<dbReference type="SUPFAM" id="SSF53474">
    <property type="entry name" value="alpha/beta-Hydrolases"/>
    <property type="match status" value="1"/>
</dbReference>
<protein>
    <submittedName>
        <fullName evidence="1">Alpha/beta hydrolase</fullName>
    </submittedName>
</protein>
<organism evidence="1 2">
    <name type="scientific">Candidatus Limivivens intestinipullorum</name>
    <dbReference type="NCBI Taxonomy" id="2840858"/>
    <lineage>
        <taxon>Bacteria</taxon>
        <taxon>Bacillati</taxon>
        <taxon>Bacillota</taxon>
        <taxon>Clostridia</taxon>
        <taxon>Lachnospirales</taxon>
        <taxon>Lachnospiraceae</taxon>
        <taxon>Lachnospiraceae incertae sedis</taxon>
        <taxon>Candidatus Limivivens</taxon>
    </lineage>
</organism>
<reference evidence="1" key="1">
    <citation type="submission" date="2020-10" db="EMBL/GenBank/DDBJ databases">
        <authorList>
            <person name="Gilroy R."/>
        </authorList>
    </citation>
    <scope>NUCLEOTIDE SEQUENCE</scope>
    <source>
        <strain evidence="1">CHK190-19873</strain>
    </source>
</reference>
<dbReference type="Gene3D" id="3.40.50.1820">
    <property type="entry name" value="alpha/beta hydrolase"/>
    <property type="match status" value="1"/>
</dbReference>
<gene>
    <name evidence="1" type="ORF">IAB44_16490</name>
</gene>
<name>A0A9D1JLT7_9FIRM</name>
<dbReference type="Proteomes" id="UP000823935">
    <property type="component" value="Unassembled WGS sequence"/>
</dbReference>
<dbReference type="AlphaFoldDB" id="A0A9D1JLT7"/>